<feature type="transmembrane region" description="Helical" evidence="6">
    <location>
        <begin position="36"/>
        <end position="57"/>
    </location>
</feature>
<feature type="transmembrane region" description="Helical" evidence="6">
    <location>
        <begin position="208"/>
        <end position="232"/>
    </location>
</feature>
<keyword evidence="4 6" id="KW-0472">Membrane</keyword>
<dbReference type="Gene3D" id="1.20.1070.10">
    <property type="entry name" value="Rhodopsin 7-helix transmembrane proteins"/>
    <property type="match status" value="1"/>
</dbReference>
<dbReference type="PROSITE" id="PS50262">
    <property type="entry name" value="G_PROTEIN_RECEP_F1_2"/>
    <property type="match status" value="1"/>
</dbReference>
<evidence type="ECO:0000313" key="10">
    <source>
        <dbReference type="Proteomes" id="UP000663829"/>
    </source>
</evidence>
<evidence type="ECO:0000256" key="2">
    <source>
        <dbReference type="ARBA" id="ARBA00022692"/>
    </source>
</evidence>
<feature type="transmembrane region" description="Helical" evidence="6">
    <location>
        <begin position="77"/>
        <end position="95"/>
    </location>
</feature>
<feature type="transmembrane region" description="Helical" evidence="6">
    <location>
        <begin position="154"/>
        <end position="180"/>
    </location>
</feature>
<gene>
    <name evidence="8" type="ORF">GPM918_LOCUS17202</name>
    <name evidence="9" type="ORF">SRO942_LOCUS17202</name>
</gene>
<feature type="region of interest" description="Disordered" evidence="5">
    <location>
        <begin position="311"/>
        <end position="331"/>
    </location>
</feature>
<keyword evidence="3 6" id="KW-1133">Transmembrane helix</keyword>
<proteinExistence type="predicted"/>
<dbReference type="Proteomes" id="UP000681722">
    <property type="component" value="Unassembled WGS sequence"/>
</dbReference>
<evidence type="ECO:0000256" key="1">
    <source>
        <dbReference type="ARBA" id="ARBA00004370"/>
    </source>
</evidence>
<reference evidence="8" key="1">
    <citation type="submission" date="2021-02" db="EMBL/GenBank/DDBJ databases">
        <authorList>
            <person name="Nowell W R."/>
        </authorList>
    </citation>
    <scope>NUCLEOTIDE SEQUENCE</scope>
</reference>
<evidence type="ECO:0000256" key="6">
    <source>
        <dbReference type="SAM" id="Phobius"/>
    </source>
</evidence>
<keyword evidence="10" id="KW-1185">Reference proteome</keyword>
<evidence type="ECO:0000256" key="4">
    <source>
        <dbReference type="ARBA" id="ARBA00023136"/>
    </source>
</evidence>
<evidence type="ECO:0000259" key="7">
    <source>
        <dbReference type="PROSITE" id="PS50262"/>
    </source>
</evidence>
<evidence type="ECO:0000313" key="8">
    <source>
        <dbReference type="EMBL" id="CAF1069555.1"/>
    </source>
</evidence>
<evidence type="ECO:0000256" key="3">
    <source>
        <dbReference type="ARBA" id="ARBA00022989"/>
    </source>
</evidence>
<keyword evidence="2 6" id="KW-0812">Transmembrane</keyword>
<feature type="domain" description="G-protein coupled receptors family 1 profile" evidence="7">
    <location>
        <begin position="15"/>
        <end position="272"/>
    </location>
</feature>
<comment type="caution">
    <text evidence="8">The sequence shown here is derived from an EMBL/GenBank/DDBJ whole genome shotgun (WGS) entry which is preliminary data.</text>
</comment>
<dbReference type="PANTHER" id="PTHR46641">
    <property type="entry name" value="FMRFAMIDE RECEPTOR-RELATED"/>
    <property type="match status" value="1"/>
</dbReference>
<dbReference type="AlphaFoldDB" id="A0A814LS26"/>
<sequence length="331" mass="37932">MTRVMIAQLILGVVGNLFNISIFLQKSLRSNSCSMYLITSSITNVFVLNFGIIPSLYTLDHVNPSNYSLVYCKLRLYLIHGPLMISRWCIVLACIDRWALCSSHTKVREFSRSVVAGRLIPIIVSLWLIIPLHIPIFNTIDSKQRCIMPGVYSLIYSLYALIVSGTIPPILMVLFSILTFNNLREIRKRVQPVGGGTQIKIKQRDIQLMVMLSAEVFVYIFSTVLYPINVFYTALTVNDSKTPLRTTIESFITFLAGSFLIYINSAAAFYVYLLTSKQFRQELKNILVIYCLKYLFKNKFRNYRQNQRTTGGGSLKTTYHEQSLSMSQRYI</sequence>
<feature type="transmembrane region" description="Helical" evidence="6">
    <location>
        <begin position="6"/>
        <end position="24"/>
    </location>
</feature>
<evidence type="ECO:0000313" key="9">
    <source>
        <dbReference type="EMBL" id="CAF3836837.1"/>
    </source>
</evidence>
<organism evidence="8 10">
    <name type="scientific">Didymodactylos carnosus</name>
    <dbReference type="NCBI Taxonomy" id="1234261"/>
    <lineage>
        <taxon>Eukaryota</taxon>
        <taxon>Metazoa</taxon>
        <taxon>Spiralia</taxon>
        <taxon>Gnathifera</taxon>
        <taxon>Rotifera</taxon>
        <taxon>Eurotatoria</taxon>
        <taxon>Bdelloidea</taxon>
        <taxon>Philodinida</taxon>
        <taxon>Philodinidae</taxon>
        <taxon>Didymodactylos</taxon>
    </lineage>
</organism>
<dbReference type="EMBL" id="CAJOBC010004677">
    <property type="protein sequence ID" value="CAF3836837.1"/>
    <property type="molecule type" value="Genomic_DNA"/>
</dbReference>
<accession>A0A814LS26</accession>
<feature type="transmembrane region" description="Helical" evidence="6">
    <location>
        <begin position="252"/>
        <end position="274"/>
    </location>
</feature>
<dbReference type="GO" id="GO:0016020">
    <property type="term" value="C:membrane"/>
    <property type="evidence" value="ECO:0007669"/>
    <property type="project" value="UniProtKB-SubCell"/>
</dbReference>
<comment type="subcellular location">
    <subcellularLocation>
        <location evidence="1">Membrane</location>
    </subcellularLocation>
</comment>
<protein>
    <recommendedName>
        <fullName evidence="7">G-protein coupled receptors family 1 profile domain-containing protein</fullName>
    </recommendedName>
</protein>
<name>A0A814LS26_9BILA</name>
<dbReference type="Proteomes" id="UP000663829">
    <property type="component" value="Unassembled WGS sequence"/>
</dbReference>
<dbReference type="PANTHER" id="PTHR46641:SF18">
    <property type="entry name" value="G-PROTEIN COUPLED RECEPTORS FAMILY 1 PROFILE DOMAIN-CONTAINING PROTEIN"/>
    <property type="match status" value="1"/>
</dbReference>
<dbReference type="OrthoDB" id="10014426at2759"/>
<dbReference type="InterPro" id="IPR052954">
    <property type="entry name" value="GPCR-Ligand_Int"/>
</dbReference>
<dbReference type="SUPFAM" id="SSF81321">
    <property type="entry name" value="Family A G protein-coupled receptor-like"/>
    <property type="match status" value="1"/>
</dbReference>
<dbReference type="InterPro" id="IPR017452">
    <property type="entry name" value="GPCR_Rhodpsn_7TM"/>
</dbReference>
<feature type="transmembrane region" description="Helical" evidence="6">
    <location>
        <begin position="115"/>
        <end position="134"/>
    </location>
</feature>
<evidence type="ECO:0000256" key="5">
    <source>
        <dbReference type="SAM" id="MobiDB-lite"/>
    </source>
</evidence>
<dbReference type="EMBL" id="CAJNOQ010004676">
    <property type="protein sequence ID" value="CAF1069555.1"/>
    <property type="molecule type" value="Genomic_DNA"/>
</dbReference>